<evidence type="ECO:0000313" key="5">
    <source>
        <dbReference type="Proteomes" id="UP001329151"/>
    </source>
</evidence>
<keyword evidence="5" id="KW-1185">Reference proteome</keyword>
<name>A0AA86J071_9BURK</name>
<dbReference type="CDD" id="cd02138">
    <property type="entry name" value="TdsD-like"/>
    <property type="match status" value="1"/>
</dbReference>
<dbReference type="Proteomes" id="UP001329151">
    <property type="component" value="Chromosome"/>
</dbReference>
<dbReference type="SUPFAM" id="SSF55469">
    <property type="entry name" value="FMN-dependent nitroreductase-like"/>
    <property type="match status" value="1"/>
</dbReference>
<evidence type="ECO:0000256" key="2">
    <source>
        <dbReference type="ARBA" id="ARBA00023002"/>
    </source>
</evidence>
<dbReference type="InterPro" id="IPR000415">
    <property type="entry name" value="Nitroreductase-like"/>
</dbReference>
<reference evidence="4 5" key="1">
    <citation type="submission" date="2023-10" db="EMBL/GenBank/DDBJ databases">
        <title>Complete Genome Sequence of Limnobacter thiooxidans CS-K2T, Isolated from freshwater lake sediments in Bavaria, Germany.</title>
        <authorList>
            <person name="Naruki M."/>
            <person name="Watanabe A."/>
            <person name="Warashina T."/>
            <person name="Morita T."/>
            <person name="Arakawa K."/>
        </authorList>
    </citation>
    <scope>NUCLEOTIDE SEQUENCE [LARGE SCALE GENOMIC DNA]</scope>
    <source>
        <strain evidence="4 5">CS-K2</strain>
    </source>
</reference>
<evidence type="ECO:0000259" key="3">
    <source>
        <dbReference type="Pfam" id="PF00881"/>
    </source>
</evidence>
<gene>
    <name evidence="4" type="ORF">RGQ30_24900</name>
</gene>
<evidence type="ECO:0000313" key="4">
    <source>
        <dbReference type="EMBL" id="BET26989.1"/>
    </source>
</evidence>
<dbReference type="Gene3D" id="3.40.109.10">
    <property type="entry name" value="NADH Oxidase"/>
    <property type="match status" value="1"/>
</dbReference>
<feature type="domain" description="Nitroreductase" evidence="3">
    <location>
        <begin position="66"/>
        <end position="165"/>
    </location>
</feature>
<dbReference type="AlphaFoldDB" id="A0AA86J071"/>
<dbReference type="KEGG" id="lto:RGQ30_24900"/>
<organism evidence="4 5">
    <name type="scientific">Limnobacter thiooxidans</name>
    <dbReference type="NCBI Taxonomy" id="131080"/>
    <lineage>
        <taxon>Bacteria</taxon>
        <taxon>Pseudomonadati</taxon>
        <taxon>Pseudomonadota</taxon>
        <taxon>Betaproteobacteria</taxon>
        <taxon>Burkholderiales</taxon>
        <taxon>Burkholderiaceae</taxon>
        <taxon>Limnobacter</taxon>
    </lineage>
</organism>
<protein>
    <submittedName>
        <fullName evidence="4">Nitroreductase family protein</fullName>
    </submittedName>
</protein>
<sequence length="201" mass="22486">MTMTTYKRQSDHAIEAIFLERWSSRAFSGEPLQGTELQSLFEAARWAPSANNAQPWRFVYALKDNPAWKDFLALLNEGNRKWAQQAGALLVLVSAKQHLRKGAPEPTPLRSHSFDSGAAWAFLALQAHAQGLVSHAIGGFDREGARALLNLGDQWNVEVAIAVGHPGKPEDLPEDLRPREVPSNRKPQHLWVFDSRFQDLS</sequence>
<proteinExistence type="inferred from homology"/>
<dbReference type="PANTHER" id="PTHR43673:SF10">
    <property type="entry name" value="NADH DEHYDROGENASE_NAD(P)H NITROREDUCTASE XCC3605-RELATED"/>
    <property type="match status" value="1"/>
</dbReference>
<dbReference type="InterPro" id="IPR029479">
    <property type="entry name" value="Nitroreductase"/>
</dbReference>
<accession>A0AA86J071</accession>
<feature type="domain" description="Nitroreductase" evidence="3">
    <location>
        <begin position="20"/>
        <end position="61"/>
    </location>
</feature>
<dbReference type="EMBL" id="AP028947">
    <property type="protein sequence ID" value="BET26989.1"/>
    <property type="molecule type" value="Genomic_DNA"/>
</dbReference>
<dbReference type="PANTHER" id="PTHR43673">
    <property type="entry name" value="NAD(P)H NITROREDUCTASE YDGI-RELATED"/>
    <property type="match status" value="1"/>
</dbReference>
<dbReference type="GO" id="GO:0016491">
    <property type="term" value="F:oxidoreductase activity"/>
    <property type="evidence" value="ECO:0007669"/>
    <property type="project" value="UniProtKB-KW"/>
</dbReference>
<dbReference type="Pfam" id="PF00881">
    <property type="entry name" value="Nitroreductase"/>
    <property type="match status" value="2"/>
</dbReference>
<comment type="similarity">
    <text evidence="1">Belongs to the nitroreductase family.</text>
</comment>
<evidence type="ECO:0000256" key="1">
    <source>
        <dbReference type="ARBA" id="ARBA00007118"/>
    </source>
</evidence>
<keyword evidence="2" id="KW-0560">Oxidoreductase</keyword>